<proteinExistence type="predicted"/>
<reference evidence="1" key="1">
    <citation type="submission" date="2024-05" db="EMBL/GenBank/DDBJ databases">
        <authorList>
            <person name="Badawy S."/>
            <person name="Skurnik M."/>
        </authorList>
    </citation>
    <scope>NUCLEOTIDE SEQUENCE</scope>
</reference>
<name>A0AAU7PGF2_9CAUD</name>
<accession>A0AAU7PGF2</accession>
<evidence type="ECO:0000313" key="1">
    <source>
        <dbReference type="EMBL" id="XBS49233.1"/>
    </source>
</evidence>
<sequence length="115" mass="12950">MGANEKYFNGIHFFKTDLSESKVLYVYGSQYCIVTKHPDAISLKFNTYSKNFLTINKSNVTMSGIGNQVVEIPLDSIDSIEFFQYECLGVDFGTVSTESMRSLINLLKGKVHAFN</sequence>
<protein>
    <submittedName>
        <fullName evidence="1">Uncharacterized protein</fullName>
    </submittedName>
</protein>
<dbReference type="EMBL" id="PP777464">
    <property type="protein sequence ID" value="XBS49233.1"/>
    <property type="molecule type" value="Genomic_DNA"/>
</dbReference>
<organism evidence="1">
    <name type="scientific">Escherichia phage fEgEco12</name>
    <dbReference type="NCBI Taxonomy" id="3158837"/>
    <lineage>
        <taxon>Viruses</taxon>
        <taxon>Duplodnaviria</taxon>
        <taxon>Heunggongvirae</taxon>
        <taxon>Uroviricota</taxon>
        <taxon>Caudoviricetes</taxon>
    </lineage>
</organism>